<dbReference type="Gene3D" id="3.10.10.10">
    <property type="entry name" value="HIV Type 1 Reverse Transcriptase, subunit A, domain 1"/>
    <property type="match status" value="1"/>
</dbReference>
<dbReference type="GO" id="GO:0006508">
    <property type="term" value="P:proteolysis"/>
    <property type="evidence" value="ECO:0007669"/>
    <property type="project" value="UniProtKB-KW"/>
</dbReference>
<dbReference type="PROSITE" id="PS50878">
    <property type="entry name" value="RT_POL"/>
    <property type="match status" value="1"/>
</dbReference>
<dbReference type="Gene3D" id="3.30.70.270">
    <property type="match status" value="1"/>
</dbReference>
<dbReference type="CDD" id="cd00303">
    <property type="entry name" value="retropepsin_like"/>
    <property type="match status" value="1"/>
</dbReference>
<organism evidence="9 10">
    <name type="scientific">Dendrobium catenatum</name>
    <dbReference type="NCBI Taxonomy" id="906689"/>
    <lineage>
        <taxon>Eukaryota</taxon>
        <taxon>Viridiplantae</taxon>
        <taxon>Streptophyta</taxon>
        <taxon>Embryophyta</taxon>
        <taxon>Tracheophyta</taxon>
        <taxon>Spermatophyta</taxon>
        <taxon>Magnoliopsida</taxon>
        <taxon>Liliopsida</taxon>
        <taxon>Asparagales</taxon>
        <taxon>Orchidaceae</taxon>
        <taxon>Epidendroideae</taxon>
        <taxon>Malaxideae</taxon>
        <taxon>Dendrobiinae</taxon>
        <taxon>Dendrobium</taxon>
    </lineage>
</organism>
<dbReference type="AlphaFoldDB" id="A0A2I0WU63"/>
<evidence type="ECO:0000256" key="2">
    <source>
        <dbReference type="ARBA" id="ARBA00022679"/>
    </source>
</evidence>
<evidence type="ECO:0000256" key="6">
    <source>
        <dbReference type="ARBA" id="ARBA00022801"/>
    </source>
</evidence>
<dbReference type="SUPFAM" id="SSF56672">
    <property type="entry name" value="DNA/RNA polymerases"/>
    <property type="match status" value="1"/>
</dbReference>
<keyword evidence="7 9" id="KW-0695">RNA-directed DNA polymerase</keyword>
<name>A0A2I0WU63_9ASPA</name>
<keyword evidence="5" id="KW-0255">Endonuclease</keyword>
<reference evidence="9 10" key="2">
    <citation type="journal article" date="2017" name="Nature">
        <title>The Apostasia genome and the evolution of orchids.</title>
        <authorList>
            <person name="Zhang G.Q."/>
            <person name="Liu K.W."/>
            <person name="Li Z."/>
            <person name="Lohaus R."/>
            <person name="Hsiao Y.Y."/>
            <person name="Niu S.C."/>
            <person name="Wang J.Y."/>
            <person name="Lin Y.C."/>
            <person name="Xu Q."/>
            <person name="Chen L.J."/>
            <person name="Yoshida K."/>
            <person name="Fujiwara S."/>
            <person name="Wang Z.W."/>
            <person name="Zhang Y.Q."/>
            <person name="Mitsuda N."/>
            <person name="Wang M."/>
            <person name="Liu G.H."/>
            <person name="Pecoraro L."/>
            <person name="Huang H.X."/>
            <person name="Xiao X.J."/>
            <person name="Lin M."/>
            <person name="Wu X.Y."/>
            <person name="Wu W.L."/>
            <person name="Chen Y.Y."/>
            <person name="Chang S.B."/>
            <person name="Sakamoto S."/>
            <person name="Ohme-Takagi M."/>
            <person name="Yagi M."/>
            <person name="Zeng S.J."/>
            <person name="Shen C.Y."/>
            <person name="Yeh C.M."/>
            <person name="Luo Y.B."/>
            <person name="Tsai W.C."/>
            <person name="Van de Peer Y."/>
            <person name="Liu Z.J."/>
        </authorList>
    </citation>
    <scope>NUCLEOTIDE SEQUENCE [LARGE SCALE GENOMIC DNA]</scope>
    <source>
        <tissue evidence="9">The whole plant</tissue>
    </source>
</reference>
<evidence type="ECO:0000256" key="1">
    <source>
        <dbReference type="ARBA" id="ARBA00022670"/>
    </source>
</evidence>
<dbReference type="Gene3D" id="2.40.70.10">
    <property type="entry name" value="Acid Proteases"/>
    <property type="match status" value="1"/>
</dbReference>
<dbReference type="GO" id="GO:0003964">
    <property type="term" value="F:RNA-directed DNA polymerase activity"/>
    <property type="evidence" value="ECO:0007669"/>
    <property type="project" value="UniProtKB-KW"/>
</dbReference>
<dbReference type="InterPro" id="IPR043128">
    <property type="entry name" value="Rev_trsase/Diguanyl_cyclase"/>
</dbReference>
<dbReference type="EMBL" id="KZ502442">
    <property type="protein sequence ID" value="PKU79186.1"/>
    <property type="molecule type" value="Genomic_DNA"/>
</dbReference>
<dbReference type="Pfam" id="PF00078">
    <property type="entry name" value="RVT_1"/>
    <property type="match status" value="1"/>
</dbReference>
<dbReference type="PANTHER" id="PTHR35046">
    <property type="entry name" value="ZINC KNUCKLE (CCHC-TYPE) FAMILY PROTEIN"/>
    <property type="match status" value="1"/>
</dbReference>
<gene>
    <name evidence="9" type="ORF">MA16_Dca000530</name>
</gene>
<evidence type="ECO:0000313" key="9">
    <source>
        <dbReference type="EMBL" id="PKU79186.1"/>
    </source>
</evidence>
<sequence>MRLQRTSGVPPRKCFKCQGFGHIASGYPNRRIVTLMEEVDTKQEEMMEPESENNPMTETMVIPLDEGSFLFLRRLLNSHKGSSDQRHNIFKTWCTVGGKVCQMIIDSGSCENVASTTMVSKLELPTVDHPKPYALSWIRKENEVRVSKRCLVNFSIGAYEEQVWCDVVLMDACHLLLGRPWQFDKKTIHDGESNTYSFKHQNQQIVLVPLQEAPVVKANPQLLTRSLFLEAFREARSGLVLLVLVVNEVQSSESKLVQDILNDYPDVLSCVLPARLPPERQIQHAIEFVPSSVIPNRTAYRLRPDEHAELKQQVEELLSKGFVRHSVSPCAVPALLVPKRDGTYRMCIDSRAVNKITVKYRFPIPRIDDIFDHLQGATIFSKLDLRSGYHQIRMRPGDEWKTAFKTHEGLYEWLVMPFGLTNAPSTFMRLMNYILQLFMFKFVIAYFDDVLVYSSDIQEHYIHLRRILELFREQQLFVNVEKCQFAVPQISFLGYQLSAEGLKVDLSKVEAVRGWPVPQSFTFVFTD</sequence>
<keyword evidence="1" id="KW-0645">Protease</keyword>
<dbReference type="GO" id="GO:0008233">
    <property type="term" value="F:peptidase activity"/>
    <property type="evidence" value="ECO:0007669"/>
    <property type="project" value="UniProtKB-KW"/>
</dbReference>
<dbReference type="Proteomes" id="UP000233837">
    <property type="component" value="Unassembled WGS sequence"/>
</dbReference>
<evidence type="ECO:0000313" key="10">
    <source>
        <dbReference type="Proteomes" id="UP000233837"/>
    </source>
</evidence>
<keyword evidence="2" id="KW-0808">Transferase</keyword>
<dbReference type="InterPro" id="IPR043502">
    <property type="entry name" value="DNA/RNA_pol_sf"/>
</dbReference>
<evidence type="ECO:0000259" key="8">
    <source>
        <dbReference type="PROSITE" id="PS50878"/>
    </source>
</evidence>
<protein>
    <submittedName>
        <fullName evidence="9">RNA-directed DNA polymerase</fullName>
    </submittedName>
</protein>
<evidence type="ECO:0000256" key="3">
    <source>
        <dbReference type="ARBA" id="ARBA00022695"/>
    </source>
</evidence>
<dbReference type="PANTHER" id="PTHR35046:SF23">
    <property type="entry name" value="NUCLEOTIDYLTRANSFERASE, RIBONUCLEASE H"/>
    <property type="match status" value="1"/>
</dbReference>
<dbReference type="FunFam" id="3.10.10.10:FF:000007">
    <property type="entry name" value="Retrovirus-related Pol polyprotein from transposon 17.6-like Protein"/>
    <property type="match status" value="1"/>
</dbReference>
<evidence type="ECO:0000256" key="4">
    <source>
        <dbReference type="ARBA" id="ARBA00022722"/>
    </source>
</evidence>
<keyword evidence="3" id="KW-0548">Nucleotidyltransferase</keyword>
<dbReference type="CDD" id="cd01647">
    <property type="entry name" value="RT_LTR"/>
    <property type="match status" value="1"/>
</dbReference>
<dbReference type="InterPro" id="IPR021109">
    <property type="entry name" value="Peptidase_aspartic_dom_sf"/>
</dbReference>
<keyword evidence="6" id="KW-0378">Hydrolase</keyword>
<proteinExistence type="predicted"/>
<evidence type="ECO:0000256" key="7">
    <source>
        <dbReference type="ARBA" id="ARBA00022918"/>
    </source>
</evidence>
<keyword evidence="10" id="KW-1185">Reference proteome</keyword>
<accession>A0A2I0WU63</accession>
<keyword evidence="4" id="KW-0540">Nuclease</keyword>
<dbReference type="GO" id="GO:0004519">
    <property type="term" value="F:endonuclease activity"/>
    <property type="evidence" value="ECO:0007669"/>
    <property type="project" value="UniProtKB-KW"/>
</dbReference>
<reference evidence="9 10" key="1">
    <citation type="journal article" date="2016" name="Sci. Rep.">
        <title>The Dendrobium catenatum Lindl. genome sequence provides insights into polysaccharide synthase, floral development and adaptive evolution.</title>
        <authorList>
            <person name="Zhang G.Q."/>
            <person name="Xu Q."/>
            <person name="Bian C."/>
            <person name="Tsai W.C."/>
            <person name="Yeh C.M."/>
            <person name="Liu K.W."/>
            <person name="Yoshida K."/>
            <person name="Zhang L.S."/>
            <person name="Chang S.B."/>
            <person name="Chen F."/>
            <person name="Shi Y."/>
            <person name="Su Y.Y."/>
            <person name="Zhang Y.Q."/>
            <person name="Chen L.J."/>
            <person name="Yin Y."/>
            <person name="Lin M."/>
            <person name="Huang H."/>
            <person name="Deng H."/>
            <person name="Wang Z.W."/>
            <person name="Zhu S.L."/>
            <person name="Zhao X."/>
            <person name="Deng C."/>
            <person name="Niu S.C."/>
            <person name="Huang J."/>
            <person name="Wang M."/>
            <person name="Liu G.H."/>
            <person name="Yang H.J."/>
            <person name="Xiao X.J."/>
            <person name="Hsiao Y.Y."/>
            <person name="Wu W.L."/>
            <person name="Chen Y.Y."/>
            <person name="Mitsuda N."/>
            <person name="Ohme-Takagi M."/>
            <person name="Luo Y.B."/>
            <person name="Van de Peer Y."/>
            <person name="Liu Z.J."/>
        </authorList>
    </citation>
    <scope>NUCLEOTIDE SEQUENCE [LARGE SCALE GENOMIC DNA]</scope>
    <source>
        <tissue evidence="9">The whole plant</tissue>
    </source>
</reference>
<evidence type="ECO:0000256" key="5">
    <source>
        <dbReference type="ARBA" id="ARBA00022759"/>
    </source>
</evidence>
<feature type="domain" description="Reverse transcriptase" evidence="8">
    <location>
        <begin position="318"/>
        <end position="497"/>
    </location>
</feature>
<dbReference type="InterPro" id="IPR000477">
    <property type="entry name" value="RT_dom"/>
</dbReference>